<proteinExistence type="predicted"/>
<dbReference type="SUPFAM" id="SSF56300">
    <property type="entry name" value="Metallo-dependent phosphatases"/>
    <property type="match status" value="1"/>
</dbReference>
<comment type="caution">
    <text evidence="2">The sequence shown here is derived from an EMBL/GenBank/DDBJ whole genome shotgun (WGS) entry which is preliminary data.</text>
</comment>
<gene>
    <name evidence="2" type="ORF">B4U80_08406</name>
</gene>
<accession>A0A443RZH3</accession>
<feature type="domain" description="Serine/threonine specific protein phosphatases" evidence="1">
    <location>
        <begin position="195"/>
        <end position="491"/>
    </location>
</feature>
<dbReference type="AlphaFoldDB" id="A0A443RZH3"/>
<dbReference type="GO" id="GO:0005634">
    <property type="term" value="C:nucleus"/>
    <property type="evidence" value="ECO:0007669"/>
    <property type="project" value="TreeGrafter"/>
</dbReference>
<organism evidence="2 3">
    <name type="scientific">Leptotrombidium deliense</name>
    <dbReference type="NCBI Taxonomy" id="299467"/>
    <lineage>
        <taxon>Eukaryota</taxon>
        <taxon>Metazoa</taxon>
        <taxon>Ecdysozoa</taxon>
        <taxon>Arthropoda</taxon>
        <taxon>Chelicerata</taxon>
        <taxon>Arachnida</taxon>
        <taxon>Acari</taxon>
        <taxon>Acariformes</taxon>
        <taxon>Trombidiformes</taxon>
        <taxon>Prostigmata</taxon>
        <taxon>Anystina</taxon>
        <taxon>Parasitengona</taxon>
        <taxon>Trombiculoidea</taxon>
        <taxon>Trombiculidae</taxon>
        <taxon>Leptotrombidium</taxon>
    </lineage>
</organism>
<dbReference type="PANTHER" id="PTHR11668:SF496">
    <property type="entry name" value="SERINE_THREONINE-PROTEIN PHOSPHATASE"/>
    <property type="match status" value="1"/>
</dbReference>
<dbReference type="PANTHER" id="PTHR11668">
    <property type="entry name" value="SERINE/THREONINE PROTEIN PHOSPHATASE"/>
    <property type="match status" value="1"/>
</dbReference>
<sequence length="494" mass="56622">MTADIFAVRQTDATEKDIDKDATFRMESLLKLKKTDKVPFSAFMTVIANLSFRGTSVLLRSNVKILDFIKYSRVTSKTDVGRINPLMTKKQYRGTCLACKRKVYRLSIFSVRMDYTGRIIDPKNLKETDKKDIKWTKEDPATEQFRQFAVETLFNPSSLPNNILDILRQFDSIQKKRINAASPNVKELSKLDSDQILNAVQLICKRAEDLFAKETRCVRVSSPVYVLGDIHGNIADLLTYERNIWRTAPGVTTCNYLFLGDYVDRGEYGVEVVCYLFALKVLAPERFFLCRGNHEVRSIQKCFTFYKECFTKYGNRVGPVVFEACNRAFDRMPLCAIIDDNIYGAHGGIPTSVTKIDELMKIPTPLQEPETESPAAWEIMWNDPMNSSEFHDLAEFMKVKTDKIRGFLTNSKRGTAFYYSDEAVDNFLKANNLQYILRGHEVMPLGYKFHMNGKVMTVFSSSRYCGGTNEAASIFVDNEEIRVLRFETRGELKE</sequence>
<dbReference type="GO" id="GO:0005737">
    <property type="term" value="C:cytoplasm"/>
    <property type="evidence" value="ECO:0007669"/>
    <property type="project" value="TreeGrafter"/>
</dbReference>
<dbReference type="InterPro" id="IPR004843">
    <property type="entry name" value="Calcineurin-like_PHP"/>
</dbReference>
<dbReference type="SMART" id="SM00156">
    <property type="entry name" value="PP2Ac"/>
    <property type="match status" value="1"/>
</dbReference>
<dbReference type="InterPro" id="IPR006186">
    <property type="entry name" value="Ser/Thr-sp_prot-phosphatase"/>
</dbReference>
<name>A0A443RZH3_9ACAR</name>
<dbReference type="Proteomes" id="UP000288716">
    <property type="component" value="Unassembled WGS sequence"/>
</dbReference>
<reference evidence="2 3" key="1">
    <citation type="journal article" date="2018" name="Gigascience">
        <title>Genomes of trombidid mites reveal novel predicted allergens and laterally-transferred genes associated with secondary metabolism.</title>
        <authorList>
            <person name="Dong X."/>
            <person name="Chaisiri K."/>
            <person name="Xia D."/>
            <person name="Armstrong S.D."/>
            <person name="Fang Y."/>
            <person name="Donnelly M.J."/>
            <person name="Kadowaki T."/>
            <person name="McGarry J.W."/>
            <person name="Darby A.C."/>
            <person name="Makepeace B.L."/>
        </authorList>
    </citation>
    <scope>NUCLEOTIDE SEQUENCE [LARGE SCALE GENOMIC DNA]</scope>
    <source>
        <strain evidence="2">UoL-UT</strain>
    </source>
</reference>
<dbReference type="PRINTS" id="PR00114">
    <property type="entry name" value="STPHPHTASE"/>
</dbReference>
<dbReference type="Pfam" id="PF00149">
    <property type="entry name" value="Metallophos"/>
    <property type="match status" value="1"/>
</dbReference>
<evidence type="ECO:0000259" key="1">
    <source>
        <dbReference type="SMART" id="SM00156"/>
    </source>
</evidence>
<dbReference type="EMBL" id="NCKV01016284">
    <property type="protein sequence ID" value="RWS20653.1"/>
    <property type="molecule type" value="Genomic_DNA"/>
</dbReference>
<dbReference type="InterPro" id="IPR050341">
    <property type="entry name" value="PP1_catalytic_subunit"/>
</dbReference>
<evidence type="ECO:0000313" key="2">
    <source>
        <dbReference type="EMBL" id="RWS20653.1"/>
    </source>
</evidence>
<evidence type="ECO:0000313" key="3">
    <source>
        <dbReference type="Proteomes" id="UP000288716"/>
    </source>
</evidence>
<keyword evidence="3" id="KW-1185">Reference proteome</keyword>
<dbReference type="Gene3D" id="3.60.21.10">
    <property type="match status" value="1"/>
</dbReference>
<dbReference type="STRING" id="299467.A0A443RZH3"/>
<dbReference type="GO" id="GO:0004722">
    <property type="term" value="F:protein serine/threonine phosphatase activity"/>
    <property type="evidence" value="ECO:0007669"/>
    <property type="project" value="TreeGrafter"/>
</dbReference>
<protein>
    <submittedName>
        <fullName evidence="2">Serine/threonine protein phosphatase-like protein 6</fullName>
    </submittedName>
</protein>
<dbReference type="CDD" id="cd00144">
    <property type="entry name" value="MPP_PPP_family"/>
    <property type="match status" value="1"/>
</dbReference>
<dbReference type="InterPro" id="IPR029052">
    <property type="entry name" value="Metallo-depent_PP-like"/>
</dbReference>
<dbReference type="OrthoDB" id="6511427at2759"/>
<dbReference type="VEuPathDB" id="VectorBase:LDEU011387"/>